<name>A0A9P3H970_9FUNG</name>
<evidence type="ECO:0000313" key="4">
    <source>
        <dbReference type="Proteomes" id="UP000827284"/>
    </source>
</evidence>
<feature type="compositionally biased region" description="Polar residues" evidence="1">
    <location>
        <begin position="571"/>
        <end position="582"/>
    </location>
</feature>
<keyword evidence="4" id="KW-1185">Reference proteome</keyword>
<gene>
    <name evidence="3" type="ORF">EMPS_04505</name>
</gene>
<dbReference type="AlphaFoldDB" id="A0A9P3H970"/>
<keyword evidence="2" id="KW-1133">Transmembrane helix</keyword>
<sequence length="690" mass="71843">MSGSTLNPSCFTSDGTYLYAHALVTTTDMGANTNVLVKSNASPASLTDISWTLVSAVALGQHYLLSGLPMEGTFVCTVDSTGVFTVLDATSRYGVTDETPVIPRGLQYTPGTGGASGTWTNIDVSAGYKWSMLSHTALFPLGGTLMQVYRTSIVTNTITVSAFNKANNTFVEQSTPYILDTSEFDNPVDFAFNSANSNLFTLWTGTSTGTSTLITSTVSATGAALSNSTTKSISSNLSPCDLNAGYPKSAVFNNQYYLWCQDLTGELNYVTSSNGVSNFTTPIKANTSISQPNTFIPMGSAGAGATWAFMTTSTPISTTLYELTLSGPNAGAWQTVSYSVVVDGLKTSGSPSGGIAPGDGSGGTGGISGGSSSGGISPAIIGAVAGVAVLVVLGGGFFLWRRHQNRKKDVQIIEAYQPTPVMAQTTYGSGHGGAGAGAVAPPLIPERPLVQPQVSAVGYAPQPPAHQAPSEPQEIPVVYNPENYYPPPPPIQTTFQDTHLAAQTPPQNPQLTSAQVGHGHNPQETPAEMPLGPVDSQEYQQQQSQFQQYAEQYGATTYGTTAPGNPHSDMDSSQPQLHASGSPYLSDSTTVVAPSPFMYNGVLYVPQDPQSYPSSPLATNSVTTSGGTPSMTYSTTTLAAIDHRNPQLYIPGRAPQGTGSAQYQGPPGGLEDGIPAGYVRAPNGMGEKTQ</sequence>
<dbReference type="OrthoDB" id="2424643at2759"/>
<protein>
    <recommendedName>
        <fullName evidence="5">Transmembrane protein</fullName>
    </recommendedName>
</protein>
<keyword evidence="2" id="KW-0472">Membrane</keyword>
<dbReference type="EMBL" id="BQFW01000006">
    <property type="protein sequence ID" value="GJJ72148.1"/>
    <property type="molecule type" value="Genomic_DNA"/>
</dbReference>
<organism evidence="3 4">
    <name type="scientific">Entomortierella parvispora</name>
    <dbReference type="NCBI Taxonomy" id="205924"/>
    <lineage>
        <taxon>Eukaryota</taxon>
        <taxon>Fungi</taxon>
        <taxon>Fungi incertae sedis</taxon>
        <taxon>Mucoromycota</taxon>
        <taxon>Mortierellomycotina</taxon>
        <taxon>Mortierellomycetes</taxon>
        <taxon>Mortierellales</taxon>
        <taxon>Mortierellaceae</taxon>
        <taxon>Entomortierella</taxon>
    </lineage>
</organism>
<keyword evidence="2" id="KW-0812">Transmembrane</keyword>
<comment type="caution">
    <text evidence="3">The sequence shown here is derived from an EMBL/GenBank/DDBJ whole genome shotgun (WGS) entry which is preliminary data.</text>
</comment>
<evidence type="ECO:0000256" key="2">
    <source>
        <dbReference type="SAM" id="Phobius"/>
    </source>
</evidence>
<evidence type="ECO:0000313" key="3">
    <source>
        <dbReference type="EMBL" id="GJJ72148.1"/>
    </source>
</evidence>
<proteinExistence type="predicted"/>
<feature type="region of interest" description="Disordered" evidence="1">
    <location>
        <begin position="502"/>
        <end position="542"/>
    </location>
</feature>
<reference evidence="3" key="2">
    <citation type="journal article" date="2022" name="Microbiol. Resour. Announc.">
        <title>Whole-Genome Sequence of Entomortierella parvispora E1425, a Mucoromycotan Fungus Associated with Burkholderiaceae-Related Endosymbiotic Bacteria.</title>
        <authorList>
            <person name="Herlambang A."/>
            <person name="Guo Y."/>
            <person name="Takashima Y."/>
            <person name="Narisawa K."/>
            <person name="Ohta H."/>
            <person name="Nishizawa T."/>
        </authorList>
    </citation>
    <scope>NUCLEOTIDE SEQUENCE</scope>
    <source>
        <strain evidence="3">E1425</strain>
    </source>
</reference>
<dbReference type="Proteomes" id="UP000827284">
    <property type="component" value="Unassembled WGS sequence"/>
</dbReference>
<feature type="region of interest" description="Disordered" evidence="1">
    <location>
        <begin position="556"/>
        <end position="582"/>
    </location>
</feature>
<feature type="region of interest" description="Disordered" evidence="1">
    <location>
        <begin position="649"/>
        <end position="690"/>
    </location>
</feature>
<feature type="transmembrane region" description="Helical" evidence="2">
    <location>
        <begin position="379"/>
        <end position="400"/>
    </location>
</feature>
<accession>A0A9P3H970</accession>
<evidence type="ECO:0000256" key="1">
    <source>
        <dbReference type="SAM" id="MobiDB-lite"/>
    </source>
</evidence>
<reference evidence="3" key="1">
    <citation type="submission" date="2021-11" db="EMBL/GenBank/DDBJ databases">
        <authorList>
            <person name="Herlambang A."/>
            <person name="Guo Y."/>
            <person name="Takashima Y."/>
            <person name="Nishizawa T."/>
        </authorList>
    </citation>
    <scope>NUCLEOTIDE SEQUENCE</scope>
    <source>
        <strain evidence="3">E1425</strain>
    </source>
</reference>
<evidence type="ECO:0008006" key="5">
    <source>
        <dbReference type="Google" id="ProtNLM"/>
    </source>
</evidence>